<dbReference type="CDD" id="cd08956">
    <property type="entry name" value="KR_3_FAS_SDR_x"/>
    <property type="match status" value="3"/>
</dbReference>
<dbReference type="CDD" id="cd00833">
    <property type="entry name" value="PKS"/>
    <property type="match status" value="3"/>
</dbReference>
<keyword evidence="4" id="KW-0597">Phosphoprotein</keyword>
<dbReference type="SUPFAM" id="SSF50129">
    <property type="entry name" value="GroES-like"/>
    <property type="match status" value="1"/>
</dbReference>
<feature type="domain" description="Ketosynthase family 3 (KS3)" evidence="12">
    <location>
        <begin position="3863"/>
        <end position="4290"/>
    </location>
</feature>
<feature type="compositionally biased region" description="Polar residues" evidence="10">
    <location>
        <begin position="1973"/>
        <end position="1984"/>
    </location>
</feature>
<dbReference type="InterPro" id="IPR002364">
    <property type="entry name" value="Quin_OxRdtase/zeta-crystal_CS"/>
</dbReference>
<dbReference type="InterPro" id="IPR049552">
    <property type="entry name" value="PKS_DH_N"/>
</dbReference>
<evidence type="ECO:0000259" key="11">
    <source>
        <dbReference type="PROSITE" id="PS50075"/>
    </source>
</evidence>
<dbReference type="InterPro" id="IPR016036">
    <property type="entry name" value="Malonyl_transacylase_ACP-bd"/>
</dbReference>
<dbReference type="Gene3D" id="3.90.180.10">
    <property type="entry name" value="Medium-chain alcohol dehydrogenases, catalytic domain"/>
    <property type="match status" value="1"/>
</dbReference>
<dbReference type="SUPFAM" id="SSF51735">
    <property type="entry name" value="NAD(P)-binding Rossmann-fold domains"/>
    <property type="match status" value="7"/>
</dbReference>
<dbReference type="Gene3D" id="3.40.50.720">
    <property type="entry name" value="NAD(P)-binding Rossmann-like Domain"/>
    <property type="match status" value="5"/>
</dbReference>
<dbReference type="InterPro" id="IPR014030">
    <property type="entry name" value="Ketoacyl_synth_N"/>
</dbReference>
<keyword evidence="5" id="KW-0808">Transferase</keyword>
<keyword evidence="7" id="KW-0511">Multifunctional enzyme</keyword>
<feature type="domain" description="Carrier" evidence="11">
    <location>
        <begin position="5513"/>
        <end position="5588"/>
    </location>
</feature>
<dbReference type="Gene3D" id="3.10.129.110">
    <property type="entry name" value="Polyketide synthase dehydratase"/>
    <property type="match status" value="3"/>
</dbReference>
<dbReference type="Pfam" id="PF08240">
    <property type="entry name" value="ADH_N"/>
    <property type="match status" value="1"/>
</dbReference>
<feature type="region of interest" description="C-terminal hotdog fold" evidence="9">
    <location>
        <begin position="1080"/>
        <end position="1220"/>
    </location>
</feature>
<dbReference type="InterPro" id="IPR006162">
    <property type="entry name" value="Ppantetheine_attach_site"/>
</dbReference>
<feature type="domain" description="Carrier" evidence="11">
    <location>
        <begin position="2005"/>
        <end position="2080"/>
    </location>
</feature>
<dbReference type="InterPro" id="IPR049551">
    <property type="entry name" value="PKS_DH_C"/>
</dbReference>
<dbReference type="InterPro" id="IPR036291">
    <property type="entry name" value="NAD(P)-bd_dom_sf"/>
</dbReference>
<dbReference type="Pfam" id="PF21089">
    <property type="entry name" value="PKS_DH_N"/>
    <property type="match status" value="3"/>
</dbReference>
<feature type="region of interest" description="N-terminal hotdog fold" evidence="9">
    <location>
        <begin position="937"/>
        <end position="1063"/>
    </location>
</feature>
<dbReference type="SMART" id="SM00827">
    <property type="entry name" value="PKS_AT"/>
    <property type="match status" value="3"/>
</dbReference>
<dbReference type="InterPro" id="IPR013154">
    <property type="entry name" value="ADH-like_N"/>
</dbReference>
<keyword evidence="6" id="KW-0045">Antibiotic biosynthesis</keyword>
<dbReference type="SMART" id="SM00826">
    <property type="entry name" value="PKS_DH"/>
    <property type="match status" value="3"/>
</dbReference>
<dbReference type="SMART" id="SM00825">
    <property type="entry name" value="PKS_KS"/>
    <property type="match status" value="3"/>
</dbReference>
<feature type="compositionally biased region" description="Basic and acidic residues" evidence="10">
    <location>
        <begin position="3410"/>
        <end position="3419"/>
    </location>
</feature>
<dbReference type="Pfam" id="PF14765">
    <property type="entry name" value="PS-DH"/>
    <property type="match status" value="3"/>
</dbReference>
<feature type="compositionally biased region" description="Polar residues" evidence="10">
    <location>
        <begin position="5481"/>
        <end position="5492"/>
    </location>
</feature>
<evidence type="ECO:0000256" key="8">
    <source>
        <dbReference type="ARBA" id="ARBA00023315"/>
    </source>
</evidence>
<dbReference type="FunFam" id="3.40.47.10:FF:000019">
    <property type="entry name" value="Polyketide synthase type I"/>
    <property type="match status" value="3"/>
</dbReference>
<dbReference type="InterPro" id="IPR049900">
    <property type="entry name" value="PKS_mFAS_DH"/>
</dbReference>
<evidence type="ECO:0000256" key="3">
    <source>
        <dbReference type="ARBA" id="ARBA00022450"/>
    </source>
</evidence>
<feature type="region of interest" description="Disordered" evidence="10">
    <location>
        <begin position="5477"/>
        <end position="5496"/>
    </location>
</feature>
<dbReference type="InterPro" id="IPR057326">
    <property type="entry name" value="KR_dom"/>
</dbReference>
<dbReference type="PROSITE" id="PS52019">
    <property type="entry name" value="PKS_MFAS_DH"/>
    <property type="match status" value="3"/>
</dbReference>
<feature type="compositionally biased region" description="Acidic residues" evidence="10">
    <location>
        <begin position="3420"/>
        <end position="3433"/>
    </location>
</feature>
<feature type="region of interest" description="C-terminal hotdog fold" evidence="9">
    <location>
        <begin position="3162"/>
        <end position="3302"/>
    </location>
</feature>
<evidence type="ECO:0000256" key="9">
    <source>
        <dbReference type="PROSITE-ProRule" id="PRU01363"/>
    </source>
</evidence>
<evidence type="ECO:0000256" key="5">
    <source>
        <dbReference type="ARBA" id="ARBA00022679"/>
    </source>
</evidence>
<evidence type="ECO:0000256" key="4">
    <source>
        <dbReference type="ARBA" id="ARBA00022553"/>
    </source>
</evidence>
<sequence>MATPSEKLVEALRASLKANEALRRRNQQLTAAVEAAQEPLAIVGMACRFPGGVRSPEELWGLVASGGDAIGEFPADRGWDLAGLFDPDPERAGASYTRHGGFLYDAGQFDAELFGISPREALAMDPQQRLLLETSWEVFERAGIDPSSVRGARAGVFTGMMYHDYASRLATIPEGFEGYIGNGSGGAVASGRVAYTLGLEGPAVTVDTACSSSLVALHLACQSLRTGECDLALAGGVTVMSTPLLFVEFSRQRGLSVDGRCKSFAAAADGTGMGEGVGMLLVERLSDAERNGHRVLAVVRGSAVNQDGASNGLTAPNGPSQERVIREALANAGLTVADVDAVEGHGTGTRLGDPIEAQALLDTYGQERSGEQPLWLGSVKSNIGHAQAAAGVGGIIKMVMALRHESLPRTLHVDEPSPQVDWSSGAVSLLSEARPWPRREDRPRRAGVSSFGVSGTNAHVILEEAPARRPGEAAVEDGAPVPWVVSARSGAALRAQAMVLREFLRGPGTDAGVRDIGAELARGRAVLEHRAVIVARERAEFEGALEALASGEPHPALIEDATGSHSHSGGGVVFVFPGQGGQWAGMGLDLLTTSGVFADHIGACERALAPWVEWSLTEMLHREAEDPVWERADVVQPVLFSVMVSLAALWRSYGIEPDAVVGHSQGEIAAAHVCGALTLEDAAKVVALRSRALAALRGHGGMASLALTGTEAEDLITTHWPGRLWTAAFNGPRATTVSGDTDALDELLTHCTETGVRARRIPVDYASHCPHTETIEHDLLHMLHGITPQPGSIPFYSTVEDAWTDTTTLDAAYWYRNLRRPVRFTHAVRTLTAQGHRLFIETSPHPTLTPAIEDHDHTTALGTLRRHDNDTHRFLTALAHAHTTGHTVTWTTHYPTTPHTPAIDLPTYPFQHHHYWLHTPTTSTGDVSAAGLQRPDHPLLGAVMELADGDGIVLTGRLSLHTHPWLADHSVGGVVLLPGTALLELAFQAGLRAGCPGVDELTLHAPLVVPESGHVVVQVSVSVPDEAGRRGVSVYGRLVEDGGLEGEWTRHAEGVVCPSVPGESVVVEPVADGVWPPSGAQPVDLDEFYGRLAGGGFVYGPVFQGLCAAWRDGDDVVAEVRLPDEGLADVAGFGVHPALLDAAVQTVTLLLPEDQEAGLLPYTWNGASLHARGARALRVRVTSVDAAGTTVSLRVADETGALVLALESLVLRPVPLEGLGAGVRRGSLFELGWVPVEGVPASLAGGGGELVVWECPGGGVAEVTAAALGVVREWLADEREGDARLVVVTRGAVAVDAGEPVRDVAGAAVWGLVRSAQSEHPDRFVLLDLDPGTGVETVVDADEDMGAGVGAGVDVAGFVACGEAQVAVRGGVVRVPRLERLERWGRLGGAGEGLSLPGGVGWRLDGGGSGLLEGVGVVASDAAGVVLGRGQVRVAVRAAGVNFRDVLVALGMVPGQVGVGSEGAGVVVEVGPGVEGLVVGDRVFGVFGDAFAPVVVAQEVLLARIPEGWSFAQAASVPVVFATAYLGLVDLAGVRRGESVLVHAAAGGVGTAAVQLARHLGAEVYATASEAKWARLRAAGVAPQRIASSRSVEFESRFRRASGGRGVDVVLNCLAGEYTDASLRLCSPQGGRFLELGKTDIRDAGEVAARFPGVSYRAYDLMDAGAQRVGEILHTVVDLFRRGVLEPLPVTAWDVRQARQALRSMRSGLHVGKNVLTLPVPLDAEGTVLVTGGTGTLGAAVARHLAAGHGVRHLLLVSRRGMAAAGAEELCAELGQAGVSVSVAACDVADRAQVAALLEQVPAEHPLTAVVHTAGVLDDATVTCLDREKIDAVVGAKVDGALHLHELTAGMDLSAFVLFSSAAGVLGSPGQGNYAAANAALDALAHQRRAAGLPALSLAWGLWEEASGMTGHLDAGDRHRITRSGLHPLTTPDALALLDTALATGRPALLPADLRPTHPAPPLLEHLAPARTSPRTAHTGTSAGAGQDVSLADRLATLTSEQRHATLLALARTHIAAVLGHPTPDTIDPERTFRDLGFDSLTAVELRNRLTRATGLRLPTTLAFDHPTPTALTHHLTTLLNPNDTKTPSAPAAAEPKAGQHEPIAIIGVGCRYPGGVASAEDLWQLVASGGDAVGEFPADRGWDVEALYDPEPGQRGTSYTRHGGFLYDAGEFDAGFFGISPREALAMDPQQRLLLETTWEAFERAGIDPGAVRGSQTGVFAGVMPQEYASRSRHHVAADVDGYVLTGTSGSVASGRVAYTFGLEGPAVSVDTACSSSLVALHLACQALRSGECTMALAGGATVMSTPTAFLEFSRQRGLAADGRCKAFSASADGTGWSEGAGMLLLERLSDAERNGHRVLAVVRGSAVNQDGASNGLTAPNGPSQQRVIRQALANANLSAVDVDAVEAHGTGTKLGDPIEAQALLATYGQEHHPDQPLWLGSLKSNIGHAQAAAGVGGIIKMVMALRHESLPRTLHVDEPSPQVDWSSGAVSLLTEARPWPRREDRPRRAGISSFGVSGTNAHVILEEAPARAEVEAVEAAPAGVETAAAAAVVVETDGAGRVSADVPLVWVVSGKSQAALRAQAAALHAHVLDHPEQDAADIGYSLATTRALFDHRATLIAPDRDTLLDALTALADGRTHPHLIPTPPTEPGHTHKIAFLCSGQGTQRPGMATGLYHTYPAFADALDETCAHFDPHLDHPLRDLLLNHDPTDLLTHTLYAQPALFTLQKALHHLITETYGITPHYLAGHSLGEITAAHLAGILTLPDATHLITTRARLMQTMPPGTMTTLHTTPEHIQPLLDQHPGKATIAAVNSPHSLVISGDPDTIHHITTTCHTQGITTKPLTTNHAFHSPHTDTILEQLDTTTHTLTYHPPHTPLITSTPGDPLTPHYWTHQTRQPVHWTDTIHTLHTNGVTTYIELGPDHTLTTLTHHNLPHHQPTAITLTHPHHNPTHHLLTALAHTPTTWHTHHHTHTNPHPHTIPDLPTYPFQRRHYWLQATPGAGAGDVSAAGLQRPDHPLLGAVMELADGDGIVLTGSLSLRTHTWLADHSVGGIVLLPGTALLDLAFQAGLRTGCPRVDELTLHAPLVIPESGHVVVQVSVSVPDEAGRRAVNVYARPAGDEETDGEWTRHAEGVLSPSTEDDPNAEAAAAGEWPPPGARPVVLDGLYDRLAGGGFVYGPVFQGLCAAWRDGDDVVAEVRLPDEGLADVAGFGVHPALLDAAVQSVTLLLADQQQAGLVPHTWNGVSLHARGATVLRLRMTPTDATSTAVRLHATDETGAPVLTLESLLMRPVPLEGLGARVRRGSLFELGWVPVEGVPASVAGGGGELVAWECPGGGVAEVTAAALGVVREWLADEREGDARLVVVTRGAVAVDAGEPVRDVAGAAVWGLVRSAQSEHPDRFVLLDLDPDTKTDPDTDTDTDTDGDTDVSADAKVGTGAGLDDAAVASALARGESQLAVRDGVVRVPRLKRVPPLSESSDAVRFDAEGTVLVTGGTGTLGAVVARHLAAGHGVRHLLLVSRRGMAATGAEELCAELGGAGVSVSVAACDVADRAQVAALLEQVPAEHPLTAVVHTAGVLDDATVTCLDREKIDAVVGAKVDGALHLHELTAGMDLSAFVLFSSAAGVLGSPGQGNYAAANAALDALAHQRRAAGLPALSLAWGLWEETSGMTGHLDAGDRHRITRSGLHPLTTPDALALLDTALAAGRPALLPADLRPTHPAPPLLEHLAPARTSHRTTLPTTDSGASLRARLAGRTPEQQYQALLGLVRSHVATVLGHQAPEAIPVDSAFRDLGFDSLTAVDLRNRLSAETGLRLPASLVFDQPSPAAVARLLRTELLGDDAADSTSPYAETTAVGSDEPLAIVGMACRFPGGVRSPEELWGLVASGGDAIGEFPADRGWDLAGLFDPDPERAGASYTRHGGFLYDAGQFDAEFFGISPREALAMDPQQRLLLETVWETLEHAGIDPAAVRGSRTGVFAGVMYHDYAARLTAVPEGAEGYIGNGNAGSVVSGRVAYTFGFEGPAVSVDTACSSSLVALHLAGQALRSGECSMALAGGVTVMSSPGTFIDFSRQRGLSVDGRCKSFAAAADGTGWGEGVGMLLVERLSDAERNGHRVLAVVRGSAVNQDGASNGLTAPNGPSQQRVIRQALANSGLTGADVDAVEAHGTGTKLGDPIEAQALLATYGQEHHPDQPLWLGSLKSNIGHAQAAAGVGGIIKMVMALRHETLPRTLHIDEPTPQVDWSSGAVSLLTEPRPWPRQGDRPRRAGISSFGVSGTNAHVILEEAPAQPAGDPAPEDGAPVPWAMSARSNAALRAQAALLRDFLQGPGTDTALRAVGAELAHGRAVLEHRAVIVARERTEFEDALEALASGEPHPALIEDTTGSQTNSHSGGGVVFVFPGQGGQWAGMGLDLLRDSQVFADHVGACERALAPWVEWSLTEMLHRDAEDPVWERADVVQPVLFSVMVSLAALWRSYGIEPDAVVGHSQGEIAAAHVCGALTLEDAAKIVALRSRALAALRGHGGMASLALTGTEAEDLITTHWPGRLWRAAFNGPRATTVSGDTDALDELLTHCTETGVRARRIPVDYASHCPHTETIEHDLLHMLHGITPQPGSIPFYSTVEDAWTDTTTLDAAYWYRNLRRPVRFTHAVRTLTAQGHRLFIETSPHPTLTPAIEDHDHTTALGTLRRHDNDTHRFLTALAHAHTTGHTVTWTTHYPTTPHTPAIDLPTYPFQHHHYWLHTPTTSTGDVSAAGLHPTEHPLLGATVELADGDGTLLTGRLSLHTHPWLADHSVGGIVLLPGTALLELALQAGGAAHVRELTLHAPLAVPHDAAVDLQVRVSAPDDTGARTLTVSSRSEHARPEDPWQHHATGLLDAQPSADGDALRSWPPEGALPCAADELESFYAAQEARGFAYGPAFRGLRAAWRRGEEVFAEVRLPESVLDEASRYNLHPALLDAALHAVALGAATGLPPGAVPFSFSGVTLHAVKAAAVRVRVAPAGRDGERTAVSVSLADETGRGVLSVDSLAVRPLDTGELRASAQAAGRAALFDVAWKDVTPGTPPPDTAVRSTVLTHDRAAADLSGLLSGLDTDDAPVPDAVLLTCSQGAVADVLGEVLSVVQDWLADDRLAEARLVVVTHGAVATRTGEEVTDVAGAAVWGLLRSAQSEHPGRFVLLDADLSDDTTVTAALACDEPQLAVRGGRLLAARLAHVPVPADSSDAVRFDAEGTVLVTGGTGTLGAAVARHLAAGHGVRHLLLVSRRGMAATGAEELCAELGQAGVSVSVAACDVADRAQVAALLEQVPAEHPLTAVVHTAGVLDDATVACLNREKIDAVVGAKVDGALHLHELTAGMDLSAFVLFSSAAGVLGSPGQGNYAAANAALDALAHQRRAAGLPALSLAWGLWEEASGMTGHLDAGDRHRITRSGLHPLTTPDALALLDTALVTGRPALLPADLRPTHPAPPLLEHLAPARTSPRTAHTGTSAGAGQDVSLADRLATLTPEQQHDTLFTVVRTQIATVLGHQTPEAVPADSAFRDLGFDSLTAVELRNRLSRATGLRLPATLAFDHPTATALTRHLLTRLLPDDAATAPPEQSLFAEIGRLEAVLSSVASPLPGAQGLGEEARSRLASRLRSLAQVLGGEEAPRPDLGEATDEEMFALIDQETGSP</sequence>
<feature type="domain" description="Carrier" evidence="11">
    <location>
        <begin position="3767"/>
        <end position="3842"/>
    </location>
</feature>
<dbReference type="InterPro" id="IPR014031">
    <property type="entry name" value="Ketoacyl_synth_C"/>
</dbReference>
<dbReference type="GO" id="GO:0033068">
    <property type="term" value="P:macrolide biosynthetic process"/>
    <property type="evidence" value="ECO:0007669"/>
    <property type="project" value="UniProtKB-ARBA"/>
</dbReference>
<evidence type="ECO:0000256" key="6">
    <source>
        <dbReference type="ARBA" id="ARBA00023194"/>
    </source>
</evidence>
<dbReference type="Pfam" id="PF08659">
    <property type="entry name" value="KR"/>
    <property type="match status" value="3"/>
</dbReference>
<feature type="region of interest" description="Disordered" evidence="10">
    <location>
        <begin position="1953"/>
        <end position="1986"/>
    </location>
</feature>
<dbReference type="GO" id="GO:0004312">
    <property type="term" value="F:fatty acid synthase activity"/>
    <property type="evidence" value="ECO:0007669"/>
    <property type="project" value="TreeGrafter"/>
</dbReference>
<dbReference type="EMBL" id="AB363939">
    <property type="protein sequence ID" value="BAF85843.1"/>
    <property type="molecule type" value="Genomic_DNA"/>
</dbReference>
<feature type="active site" description="Proton acceptor; for dehydratase activity" evidence="9">
    <location>
        <position position="3052"/>
    </location>
</feature>
<dbReference type="SUPFAM" id="SSF53901">
    <property type="entry name" value="Thiolase-like"/>
    <property type="match status" value="3"/>
</dbReference>
<dbReference type="PROSITE" id="PS52004">
    <property type="entry name" value="KS3_2"/>
    <property type="match status" value="3"/>
</dbReference>
<dbReference type="CDD" id="cd05195">
    <property type="entry name" value="enoyl_red"/>
    <property type="match status" value="1"/>
</dbReference>
<dbReference type="Gene3D" id="3.30.70.3290">
    <property type="match status" value="3"/>
</dbReference>
<dbReference type="PROSITE" id="PS50075">
    <property type="entry name" value="CARRIER"/>
    <property type="match status" value="3"/>
</dbReference>
<dbReference type="InterPro" id="IPR055123">
    <property type="entry name" value="SpnB-like_Rossmann"/>
</dbReference>
<evidence type="ECO:0000259" key="12">
    <source>
        <dbReference type="PROSITE" id="PS52004"/>
    </source>
</evidence>
<dbReference type="InterPro" id="IPR016035">
    <property type="entry name" value="Acyl_Trfase/lysoPLipase"/>
</dbReference>
<dbReference type="SUPFAM" id="SSF52151">
    <property type="entry name" value="FabD/lysophospholipase-like"/>
    <property type="match status" value="3"/>
</dbReference>
<reference evidence="14" key="1">
    <citation type="submission" date="2007-10" db="EMBL/GenBank/DDBJ databases">
        <title>Comparative analysis of biosynthetic gene clusters for anthelmintic macrocyclic lactones, nemadectin (LL-F28249) and avermectin.</title>
        <authorList>
            <person name="Ikeda H."/>
        </authorList>
    </citation>
    <scope>NUCLEOTIDE SEQUENCE</scope>
    <source>
        <strain evidence="14">NRRL 15773</strain>
    </source>
</reference>
<feature type="active site" description="Proton donor; for dehydratase activity" evidence="9">
    <location>
        <position position="1141"/>
    </location>
</feature>
<evidence type="ECO:0000256" key="10">
    <source>
        <dbReference type="SAM" id="MobiDB-lite"/>
    </source>
</evidence>
<feature type="domain" description="PKS/mFAS DH" evidence="13">
    <location>
        <begin position="937"/>
        <end position="1220"/>
    </location>
</feature>
<feature type="domain" description="PKS/mFAS DH" evidence="13">
    <location>
        <begin position="3020"/>
        <end position="3302"/>
    </location>
</feature>
<dbReference type="Pfam" id="PF08990">
    <property type="entry name" value="Docking"/>
    <property type="match status" value="1"/>
</dbReference>
<feature type="region of interest" description="Disordered" evidence="10">
    <location>
        <begin position="3410"/>
        <end position="3439"/>
    </location>
</feature>
<dbReference type="Pfam" id="PF00698">
    <property type="entry name" value="Acyl_transf_1"/>
    <property type="match status" value="3"/>
</dbReference>
<dbReference type="PROSITE" id="PS00606">
    <property type="entry name" value="KS3_1"/>
    <property type="match status" value="3"/>
</dbReference>
<dbReference type="InterPro" id="IPR020807">
    <property type="entry name" value="PKS_DH"/>
</dbReference>
<feature type="active site" description="Proton acceptor; for dehydratase activity" evidence="9">
    <location>
        <position position="4797"/>
    </location>
</feature>
<comment type="cofactor">
    <cofactor evidence="1">
        <name>pantetheine 4'-phosphate</name>
        <dbReference type="ChEBI" id="CHEBI:47942"/>
    </cofactor>
</comment>
<dbReference type="InterPro" id="IPR015083">
    <property type="entry name" value="NorB/c/GfsB-D-like_docking"/>
</dbReference>
<feature type="domain" description="Ketosynthase family 3 (KS3)" evidence="12">
    <location>
        <begin position="37"/>
        <end position="464"/>
    </location>
</feature>
<dbReference type="SUPFAM" id="SSF47336">
    <property type="entry name" value="ACP-like"/>
    <property type="match status" value="3"/>
</dbReference>
<evidence type="ECO:0000313" key="14">
    <source>
        <dbReference type="EMBL" id="BAF85843.1"/>
    </source>
</evidence>
<dbReference type="InterPro" id="IPR020843">
    <property type="entry name" value="ER"/>
</dbReference>
<dbReference type="Pfam" id="PF22953">
    <property type="entry name" value="SpnB_Rossmann"/>
    <property type="match status" value="3"/>
</dbReference>
<dbReference type="GO" id="GO:0006633">
    <property type="term" value="P:fatty acid biosynthetic process"/>
    <property type="evidence" value="ECO:0007669"/>
    <property type="project" value="InterPro"/>
</dbReference>
<dbReference type="InterPro" id="IPR032821">
    <property type="entry name" value="PKS_assoc"/>
</dbReference>
<dbReference type="Gene3D" id="3.40.47.10">
    <property type="match status" value="3"/>
</dbReference>
<dbReference type="InterPro" id="IPR018201">
    <property type="entry name" value="Ketoacyl_synth_AS"/>
</dbReference>
<evidence type="ECO:0000256" key="1">
    <source>
        <dbReference type="ARBA" id="ARBA00001957"/>
    </source>
</evidence>
<proteinExistence type="predicted"/>
<dbReference type="InterPro" id="IPR036736">
    <property type="entry name" value="ACP-like_sf"/>
</dbReference>
<feature type="region of interest" description="N-terminal hotdog fold" evidence="9">
    <location>
        <begin position="4765"/>
        <end position="4887"/>
    </location>
</feature>
<evidence type="ECO:0000259" key="13">
    <source>
        <dbReference type="PROSITE" id="PS52019"/>
    </source>
</evidence>
<dbReference type="SUPFAM" id="SSF55048">
    <property type="entry name" value="Probable ACP-binding domain of malonyl-CoA ACP transacylase"/>
    <property type="match status" value="3"/>
</dbReference>
<dbReference type="SMART" id="SM00823">
    <property type="entry name" value="PKS_PP"/>
    <property type="match status" value="3"/>
</dbReference>
<dbReference type="InterPro" id="IPR042104">
    <property type="entry name" value="PKS_dehydratase_sf"/>
</dbReference>
<name>A8J704_9ACTN</name>
<evidence type="ECO:0000256" key="2">
    <source>
        <dbReference type="ARBA" id="ARBA00004792"/>
    </source>
</evidence>
<dbReference type="GO" id="GO:0008270">
    <property type="term" value="F:zinc ion binding"/>
    <property type="evidence" value="ECO:0007669"/>
    <property type="project" value="InterPro"/>
</dbReference>
<keyword evidence="3" id="KW-0596">Phosphopantetheine</keyword>
<dbReference type="FunFam" id="3.40.366.10:FF:000002">
    <property type="entry name" value="Probable polyketide synthase 2"/>
    <property type="match status" value="2"/>
</dbReference>
<dbReference type="PANTHER" id="PTHR43775">
    <property type="entry name" value="FATTY ACID SYNTHASE"/>
    <property type="match status" value="1"/>
</dbReference>
<comment type="pathway">
    <text evidence="2">Antibiotic biosynthesis.</text>
</comment>
<dbReference type="InterPro" id="IPR014043">
    <property type="entry name" value="Acyl_transferase_dom"/>
</dbReference>
<dbReference type="Pfam" id="PF16197">
    <property type="entry name" value="KAsynt_C_assoc"/>
    <property type="match status" value="3"/>
</dbReference>
<dbReference type="Gene3D" id="3.40.366.10">
    <property type="entry name" value="Malonyl-Coenzyme A Acyl Carrier Protein, domain 2"/>
    <property type="match status" value="3"/>
</dbReference>
<dbReference type="Pfam" id="PF00550">
    <property type="entry name" value="PP-binding"/>
    <property type="match status" value="3"/>
</dbReference>
<dbReference type="InterPro" id="IPR016039">
    <property type="entry name" value="Thiolase-like"/>
</dbReference>
<dbReference type="InterPro" id="IPR009081">
    <property type="entry name" value="PP-bd_ACP"/>
</dbReference>
<dbReference type="SMART" id="SM00829">
    <property type="entry name" value="PKS_ER"/>
    <property type="match status" value="1"/>
</dbReference>
<feature type="active site" description="Proton donor; for dehydratase activity" evidence="9">
    <location>
        <position position="4963"/>
    </location>
</feature>
<dbReference type="Pfam" id="PF00109">
    <property type="entry name" value="ketoacyl-synt"/>
    <property type="match status" value="3"/>
</dbReference>
<feature type="domain" description="Ketosynthase family 3 (KS3)" evidence="12">
    <location>
        <begin position="2101"/>
        <end position="2529"/>
    </location>
</feature>
<feature type="region of interest" description="Disordered" evidence="10">
    <location>
        <begin position="3138"/>
        <end position="3159"/>
    </location>
</feature>
<dbReference type="PROSITE" id="PS00012">
    <property type="entry name" value="PHOSPHOPANTETHEINE"/>
    <property type="match status" value="3"/>
</dbReference>
<dbReference type="Pfam" id="PF02801">
    <property type="entry name" value="Ketoacyl-synt_C"/>
    <property type="match status" value="3"/>
</dbReference>
<dbReference type="InterPro" id="IPR050091">
    <property type="entry name" value="PKS_NRPS_Biosynth_Enz"/>
</dbReference>
<feature type="active site" description="Proton donor; for dehydratase activity" evidence="9">
    <location>
        <position position="3223"/>
    </location>
</feature>
<dbReference type="PROSITE" id="PS01162">
    <property type="entry name" value="QOR_ZETA_CRYSTAL"/>
    <property type="match status" value="1"/>
</dbReference>
<dbReference type="InterPro" id="IPR020806">
    <property type="entry name" value="PKS_PP-bd"/>
</dbReference>
<dbReference type="Pfam" id="PF13602">
    <property type="entry name" value="ADH_zinc_N_2"/>
    <property type="match status" value="1"/>
</dbReference>
<dbReference type="SMART" id="SM00822">
    <property type="entry name" value="PKS_KR"/>
    <property type="match status" value="3"/>
</dbReference>
<feature type="active site" description="Proton acceptor; for dehydratase activity" evidence="9">
    <location>
        <position position="969"/>
    </location>
</feature>
<gene>
    <name evidence="14" type="primary">nemA3</name>
</gene>
<dbReference type="InterPro" id="IPR011032">
    <property type="entry name" value="GroES-like_sf"/>
</dbReference>
<dbReference type="InterPro" id="IPR013968">
    <property type="entry name" value="PKS_KR"/>
</dbReference>
<dbReference type="InterPro" id="IPR001227">
    <property type="entry name" value="Ac_transferase_dom_sf"/>
</dbReference>
<dbReference type="PANTHER" id="PTHR43775:SF51">
    <property type="entry name" value="INACTIVE PHENOLPHTHIOCEROL SYNTHESIS POLYKETIDE SYNTHASE TYPE I PKS1-RELATED"/>
    <property type="match status" value="1"/>
</dbReference>
<dbReference type="GO" id="GO:0016491">
    <property type="term" value="F:oxidoreductase activity"/>
    <property type="evidence" value="ECO:0007669"/>
    <property type="project" value="InterPro"/>
</dbReference>
<keyword evidence="8" id="KW-0012">Acyltransferase</keyword>
<evidence type="ECO:0000256" key="7">
    <source>
        <dbReference type="ARBA" id="ARBA00023268"/>
    </source>
</evidence>
<dbReference type="SMART" id="SM01294">
    <property type="entry name" value="PKS_PP_betabranch"/>
    <property type="match status" value="2"/>
</dbReference>
<dbReference type="Gene3D" id="1.10.1200.10">
    <property type="entry name" value="ACP-like"/>
    <property type="match status" value="3"/>
</dbReference>
<protein>
    <submittedName>
        <fullName evidence="14">Modular polyketide synthase</fullName>
    </submittedName>
</protein>
<feature type="domain" description="PKS/mFAS DH" evidence="13">
    <location>
        <begin position="4765"/>
        <end position="5044"/>
    </location>
</feature>
<organism evidence="14">
    <name type="scientific">Streptomyces cyaneogriseus subsp. noncyanogenus</name>
    <dbReference type="NCBI Taxonomy" id="477245"/>
    <lineage>
        <taxon>Bacteria</taxon>
        <taxon>Bacillati</taxon>
        <taxon>Actinomycetota</taxon>
        <taxon>Actinomycetes</taxon>
        <taxon>Kitasatosporales</taxon>
        <taxon>Streptomycetaceae</taxon>
        <taxon>Streptomyces</taxon>
    </lineage>
</organism>
<feature type="region of interest" description="N-terminal hotdog fold" evidence="9">
    <location>
        <begin position="3020"/>
        <end position="3146"/>
    </location>
</feature>
<dbReference type="GO" id="GO:0031177">
    <property type="term" value="F:phosphopantetheine binding"/>
    <property type="evidence" value="ECO:0007669"/>
    <property type="project" value="InterPro"/>
</dbReference>
<dbReference type="GO" id="GO:0004315">
    <property type="term" value="F:3-oxoacyl-[acyl-carrier-protein] synthase activity"/>
    <property type="evidence" value="ECO:0007669"/>
    <property type="project" value="InterPro"/>
</dbReference>
<feature type="region of interest" description="Disordered" evidence="10">
    <location>
        <begin position="5645"/>
        <end position="5674"/>
    </location>
</feature>
<accession>A8J704</accession>
<dbReference type="InterPro" id="IPR020841">
    <property type="entry name" value="PKS_Beta-ketoAc_synthase_dom"/>
</dbReference>
<feature type="region of interest" description="C-terminal hotdog fold" evidence="9">
    <location>
        <begin position="4901"/>
        <end position="5044"/>
    </location>
</feature>
<dbReference type="FunFam" id="1.10.1200.10:FF:000007">
    <property type="entry name" value="Probable polyketide synthase pks17"/>
    <property type="match status" value="3"/>
</dbReference>